<dbReference type="OrthoDB" id="9803878at2"/>
<feature type="compositionally biased region" description="Polar residues" evidence="1">
    <location>
        <begin position="1"/>
        <end position="16"/>
    </location>
</feature>
<evidence type="ECO:0000313" key="2">
    <source>
        <dbReference type="EMBL" id="SDY95080.1"/>
    </source>
</evidence>
<gene>
    <name evidence="2" type="ORF">SAMN05444340_1434</name>
</gene>
<dbReference type="RefSeq" id="WP_143042393.1">
    <property type="nucleotide sequence ID" value="NZ_FNPF01000043.1"/>
</dbReference>
<name>A0A1H3P216_9RHOB</name>
<protein>
    <submittedName>
        <fullName evidence="2">Uncharacterized protein</fullName>
    </submittedName>
</protein>
<evidence type="ECO:0000313" key="3">
    <source>
        <dbReference type="Proteomes" id="UP000199286"/>
    </source>
</evidence>
<keyword evidence="3" id="KW-1185">Reference proteome</keyword>
<sequence>MQTHFTPPTSAASVASQGCPPDTGTKTFIATDLPPGYIERFYSPKRRHSKLGYHRPIAFEDRAMQT</sequence>
<accession>A0A1H3P216</accession>
<dbReference type="AlphaFoldDB" id="A0A1H3P216"/>
<proteinExistence type="predicted"/>
<evidence type="ECO:0000256" key="1">
    <source>
        <dbReference type="SAM" id="MobiDB-lite"/>
    </source>
</evidence>
<organism evidence="2 3">
    <name type="scientific">Citreimonas salinaria</name>
    <dbReference type="NCBI Taxonomy" id="321339"/>
    <lineage>
        <taxon>Bacteria</taxon>
        <taxon>Pseudomonadati</taxon>
        <taxon>Pseudomonadota</taxon>
        <taxon>Alphaproteobacteria</taxon>
        <taxon>Rhodobacterales</taxon>
        <taxon>Roseobacteraceae</taxon>
        <taxon>Citreimonas</taxon>
    </lineage>
</organism>
<reference evidence="2 3" key="1">
    <citation type="submission" date="2016-10" db="EMBL/GenBank/DDBJ databases">
        <authorList>
            <person name="de Groot N.N."/>
        </authorList>
    </citation>
    <scope>NUCLEOTIDE SEQUENCE [LARGE SCALE GENOMIC DNA]</scope>
    <source>
        <strain evidence="2 3">DSM 26880</strain>
    </source>
</reference>
<dbReference type="EMBL" id="FNPF01000043">
    <property type="protein sequence ID" value="SDY95080.1"/>
    <property type="molecule type" value="Genomic_DNA"/>
</dbReference>
<dbReference type="Proteomes" id="UP000199286">
    <property type="component" value="Unassembled WGS sequence"/>
</dbReference>
<feature type="region of interest" description="Disordered" evidence="1">
    <location>
        <begin position="1"/>
        <end position="30"/>
    </location>
</feature>